<dbReference type="EMBL" id="MN740067">
    <property type="protein sequence ID" value="QHT86402.1"/>
    <property type="molecule type" value="Genomic_DNA"/>
</dbReference>
<dbReference type="AlphaFoldDB" id="A0A6C0I0T1"/>
<reference evidence="1" key="1">
    <citation type="journal article" date="2020" name="Nature">
        <title>Giant virus diversity and host interactions through global metagenomics.</title>
        <authorList>
            <person name="Schulz F."/>
            <person name="Roux S."/>
            <person name="Paez-Espino D."/>
            <person name="Jungbluth S."/>
            <person name="Walsh D.A."/>
            <person name="Denef V.J."/>
            <person name="McMahon K.D."/>
            <person name="Konstantinidis K.T."/>
            <person name="Eloe-Fadrosh E.A."/>
            <person name="Kyrpides N.C."/>
            <person name="Woyke T."/>
        </authorList>
    </citation>
    <scope>NUCLEOTIDE SEQUENCE</scope>
    <source>
        <strain evidence="1">GVMAG-M-3300023184-186</strain>
    </source>
</reference>
<accession>A0A6C0I0T1</accession>
<organism evidence="1">
    <name type="scientific">viral metagenome</name>
    <dbReference type="NCBI Taxonomy" id="1070528"/>
    <lineage>
        <taxon>unclassified sequences</taxon>
        <taxon>metagenomes</taxon>
        <taxon>organismal metagenomes</taxon>
    </lineage>
</organism>
<proteinExistence type="predicted"/>
<protein>
    <submittedName>
        <fullName evidence="1">Uncharacterized protein</fullName>
    </submittedName>
</protein>
<name>A0A6C0I0T1_9ZZZZ</name>
<sequence length="143" mass="17291">MDTHLKLHIISYIKDQVKKMAEEYANRRPSHCKCIWIPNTDYLVKILPCGENILMSPIDENIINSIYDILYKEEYTYDNQKEAIRFIFLYYEQNYIEWKDWYCGFNSDRSKYLVISKPLGDYDDPSPWADYLNQEYNKSTIKQ</sequence>
<evidence type="ECO:0000313" key="1">
    <source>
        <dbReference type="EMBL" id="QHT86402.1"/>
    </source>
</evidence>